<dbReference type="InterPro" id="IPR011011">
    <property type="entry name" value="Znf_FYVE_PHD"/>
</dbReference>
<dbReference type="SUPFAM" id="SSF63748">
    <property type="entry name" value="Tudor/PWWP/MBT"/>
    <property type="match status" value="1"/>
</dbReference>
<evidence type="ECO:0000256" key="7">
    <source>
        <dbReference type="SAM" id="Coils"/>
    </source>
</evidence>
<evidence type="ECO:0000256" key="1">
    <source>
        <dbReference type="ARBA" id="ARBA00022723"/>
    </source>
</evidence>
<evidence type="ECO:0000256" key="3">
    <source>
        <dbReference type="ARBA" id="ARBA00022833"/>
    </source>
</evidence>
<evidence type="ECO:0000256" key="6">
    <source>
        <dbReference type="PROSITE-ProRule" id="PRU00134"/>
    </source>
</evidence>
<proteinExistence type="predicted"/>
<feature type="compositionally biased region" description="Low complexity" evidence="8">
    <location>
        <begin position="771"/>
        <end position="798"/>
    </location>
</feature>
<dbReference type="PANTHER" id="PTHR46453:SF3">
    <property type="entry name" value="MYND-TYPE ZINC FINGER-CONTAINING CHROMATIN READER ZMYND8"/>
    <property type="match status" value="1"/>
</dbReference>
<evidence type="ECO:0000256" key="4">
    <source>
        <dbReference type="ARBA" id="ARBA00023117"/>
    </source>
</evidence>
<feature type="region of interest" description="Disordered" evidence="8">
    <location>
        <begin position="412"/>
        <end position="510"/>
    </location>
</feature>
<feature type="compositionally biased region" description="Low complexity" evidence="8">
    <location>
        <begin position="500"/>
        <end position="510"/>
    </location>
</feature>
<dbReference type="SMART" id="SM00293">
    <property type="entry name" value="PWWP"/>
    <property type="match status" value="1"/>
</dbReference>
<dbReference type="SUPFAM" id="SSF47370">
    <property type="entry name" value="Bromodomain"/>
    <property type="match status" value="1"/>
</dbReference>
<evidence type="ECO:0000256" key="8">
    <source>
        <dbReference type="SAM" id="MobiDB-lite"/>
    </source>
</evidence>
<dbReference type="PROSITE" id="PS50865">
    <property type="entry name" value="ZF_MYND_2"/>
    <property type="match status" value="1"/>
</dbReference>
<sequence length="1187" mass="131692">MELHLEELCSLAEEEIKTEQEVVEGMDISTRSKDPGSTERTAQKRRFPSPPHSSNGHSPQDTSASPIKKKKKPGLLNNNNKEQDGRNDFYCWVCHREGQVLCCELCPRVYHAKCLRLTSEPEGDWFCPECEKITVAECIETQSKAMTMLTIEQLSYLLKFAIQKMKQPGTDAFQKPVPLEQHPDYAEYIFHPMDLCTLEKNAKKKMYGCTEAFLADAKWILHNCIIYNGGNHKLTQIAKVVIKICEHEMNEIEVCPECYLAACQKRDNWFCEPCSNPHPLVWAKLKGFPFWPAKALRDKDGQVDARFFGQHDRAWVPINNCYLMSKEIPFSVKKTKSIFNSAMQEMEVYVDNIRRKFGVFNYSPFRTPYTPNSQYQMLLDPANPSAGAAKIDKQEKVKLNFDMTASPKILMSKPMLSGGTSRRVSLSDMPRSPMSTNSSVHTGSDVEQDAEKKATSSHFSASEESMDFLDKSTASPASTKTGQAGSLSGSPKPFSPQASTPITTKTDKTATTGSILNLNLDRSKAEMDLKELSESVQQQSAPVPLISPKRQIRSRFQLNLDKTIESCKAQLGINEISEDVYTAVEHSDSEDSEKSDSSDSEYMSDDEQKSKNEPEDAEDKEGAQMDKEPSTVKKKPKLANPVETKEELKVSTSPTSEKADPGSVKEKTSPQPEKDFAEKAKPSPHPTKDKLKGKDETDSPTVHLGLDSDSESELVIDLGEDHSGREGRKNKKEPKEPSPKQDVVGKAPPSTTAGSQSPPETPVLTRSSSQTPTAGVTATTSTTSTVTAPAAAATGSPVKKQRPLLPKETAPAVQRVVWNSSSKFQTSSQKWHMQKMQRQQQQQNQQQQNQQQQPQSSQGTRYQTRQAVKAVQQKEITQSPSTSTITLVTSTQSSPLVTSSGSTSTLASSISADLPIATASADVAADIAKYTSKMMDAIKGTMTEIYNDLSKNTTGSTIAEIRRLRIEIEKLQWLHQQELSEMKHNLELTMAEMRQSLEQERDRLIAEVKKQLELEKQQAVDETKKKQWCANCKKEAIFYCCWNTSYCDYPCQQAHWPEHMKSCTQSATAPQQEADPEVNTETLNKASQGTPSSTQATPAETSTSKEKETSAEKGKDSGSTLDLSGSRETPSSILLGSNQGSDHSRSSKSSCWSGSDEKRGSTRSEHNTSASSKSLIPKESRLDTFWD</sequence>
<dbReference type="InterPro" id="IPR019786">
    <property type="entry name" value="Zinc_finger_PHD-type_CS"/>
</dbReference>
<keyword evidence="1" id="KW-0479">Metal-binding</keyword>
<feature type="compositionally biased region" description="Basic and acidic residues" evidence="8">
    <location>
        <begin position="1103"/>
        <end position="1116"/>
    </location>
</feature>
<dbReference type="PANTHER" id="PTHR46453">
    <property type="entry name" value="PROTEIN KINASE C-BINDING PROTEIN 1"/>
    <property type="match status" value="1"/>
</dbReference>
<feature type="compositionally biased region" description="Basic and acidic residues" evidence="8">
    <location>
        <begin position="585"/>
        <end position="597"/>
    </location>
</feature>
<keyword evidence="4 5" id="KW-0103">Bromodomain</keyword>
<dbReference type="PROSITE" id="PS01360">
    <property type="entry name" value="ZF_MYND_1"/>
    <property type="match status" value="1"/>
</dbReference>
<accession>A0ABM5BVN5</accession>
<dbReference type="Proteomes" id="UP001652581">
    <property type="component" value="Chromosome 19"/>
</dbReference>
<feature type="compositionally biased region" description="Polar residues" evidence="8">
    <location>
        <begin position="472"/>
        <end position="489"/>
    </location>
</feature>
<dbReference type="InterPro" id="IPR002893">
    <property type="entry name" value="Znf_MYND"/>
</dbReference>
<name>A0ABM5BVN5_VICPA</name>
<evidence type="ECO:0000259" key="12">
    <source>
        <dbReference type="PROSITE" id="PS50865"/>
    </source>
</evidence>
<dbReference type="CDD" id="cd20160">
    <property type="entry name" value="PWWP_PRKCBP1"/>
    <property type="match status" value="1"/>
</dbReference>
<feature type="compositionally biased region" description="Polar residues" evidence="8">
    <location>
        <begin position="1079"/>
        <end position="1102"/>
    </location>
</feature>
<dbReference type="InterPro" id="IPR001965">
    <property type="entry name" value="Znf_PHD"/>
</dbReference>
<dbReference type="PROSITE" id="PS50014">
    <property type="entry name" value="BROMODOMAIN_2"/>
    <property type="match status" value="1"/>
</dbReference>
<dbReference type="InterPro" id="IPR001487">
    <property type="entry name" value="Bromodomain"/>
</dbReference>
<evidence type="ECO:0000256" key="5">
    <source>
        <dbReference type="PROSITE-ProRule" id="PRU00035"/>
    </source>
</evidence>
<feature type="region of interest" description="Disordered" evidence="8">
    <location>
        <begin position="19"/>
        <end position="81"/>
    </location>
</feature>
<keyword evidence="7" id="KW-0175">Coiled coil</keyword>
<dbReference type="CDD" id="cd05508">
    <property type="entry name" value="Bromo_RACK7"/>
    <property type="match status" value="1"/>
</dbReference>
<feature type="compositionally biased region" description="Polar residues" evidence="8">
    <location>
        <begin position="817"/>
        <end position="831"/>
    </location>
</feature>
<dbReference type="InterPro" id="IPR056987">
    <property type="entry name" value="ZMYND8_CC"/>
</dbReference>
<keyword evidence="13" id="KW-1185">Reference proteome</keyword>
<dbReference type="SUPFAM" id="SSF144232">
    <property type="entry name" value="HIT/MYND zinc finger-like"/>
    <property type="match status" value="1"/>
</dbReference>
<dbReference type="Pfam" id="PF12064">
    <property type="entry name" value="DUF3544"/>
    <property type="match status" value="1"/>
</dbReference>
<feature type="compositionally biased region" description="Low complexity" evidence="8">
    <location>
        <begin position="886"/>
        <end position="900"/>
    </location>
</feature>
<feature type="domain" description="PHD-type" evidence="10">
    <location>
        <begin position="88"/>
        <end position="133"/>
    </location>
</feature>
<dbReference type="Pfam" id="PF23460">
    <property type="entry name" value="ZMYND8_CC"/>
    <property type="match status" value="1"/>
</dbReference>
<feature type="domain" description="Bromo" evidence="9">
    <location>
        <begin position="165"/>
        <end position="235"/>
    </location>
</feature>
<dbReference type="RefSeq" id="XP_072800446.1">
    <property type="nucleotide sequence ID" value="XM_072944345.1"/>
</dbReference>
<evidence type="ECO:0000313" key="14">
    <source>
        <dbReference type="RefSeq" id="XP_072800446.1"/>
    </source>
</evidence>
<dbReference type="Gene3D" id="2.30.30.140">
    <property type="match status" value="1"/>
</dbReference>
<dbReference type="Gene3D" id="1.20.920.10">
    <property type="entry name" value="Bromodomain-like"/>
    <property type="match status" value="1"/>
</dbReference>
<feature type="compositionally biased region" description="Polar residues" evidence="8">
    <location>
        <begin position="433"/>
        <end position="442"/>
    </location>
</feature>
<feature type="domain" description="MYND-type" evidence="12">
    <location>
        <begin position="1029"/>
        <end position="1063"/>
    </location>
</feature>
<dbReference type="SMART" id="SM00297">
    <property type="entry name" value="BROMO"/>
    <property type="match status" value="1"/>
</dbReference>
<dbReference type="PROSITE" id="PS50016">
    <property type="entry name" value="ZF_PHD_2"/>
    <property type="match status" value="1"/>
</dbReference>
<evidence type="ECO:0000259" key="10">
    <source>
        <dbReference type="PROSITE" id="PS50016"/>
    </source>
</evidence>
<dbReference type="InterPro" id="IPR036427">
    <property type="entry name" value="Bromodomain-like_sf"/>
</dbReference>
<feature type="coiled-coil region" evidence="7">
    <location>
        <begin position="976"/>
        <end position="1025"/>
    </location>
</feature>
<organism evidence="13 14">
    <name type="scientific">Vicugna pacos</name>
    <name type="common">Alpaca</name>
    <name type="synonym">Lama pacos</name>
    <dbReference type="NCBI Taxonomy" id="30538"/>
    <lineage>
        <taxon>Eukaryota</taxon>
        <taxon>Metazoa</taxon>
        <taxon>Chordata</taxon>
        <taxon>Craniata</taxon>
        <taxon>Vertebrata</taxon>
        <taxon>Euteleostomi</taxon>
        <taxon>Mammalia</taxon>
        <taxon>Eutheria</taxon>
        <taxon>Laurasiatheria</taxon>
        <taxon>Artiodactyla</taxon>
        <taxon>Tylopoda</taxon>
        <taxon>Camelidae</taxon>
        <taxon>Vicugna</taxon>
    </lineage>
</organism>
<feature type="compositionally biased region" description="Low complexity" evidence="8">
    <location>
        <begin position="837"/>
        <end position="858"/>
    </location>
</feature>
<feature type="compositionally biased region" description="Basic and acidic residues" evidence="8">
    <location>
        <begin position="657"/>
        <end position="697"/>
    </location>
</feature>
<dbReference type="SUPFAM" id="SSF57903">
    <property type="entry name" value="FYVE/PHD zinc finger"/>
    <property type="match status" value="1"/>
</dbReference>
<dbReference type="InterPro" id="IPR021931">
    <property type="entry name" value="ZMYND8"/>
</dbReference>
<dbReference type="PROSITE" id="PS01359">
    <property type="entry name" value="ZF_PHD_1"/>
    <property type="match status" value="1"/>
</dbReference>
<dbReference type="InterPro" id="IPR019787">
    <property type="entry name" value="Znf_PHD-finger"/>
</dbReference>
<dbReference type="Gene3D" id="3.30.40.10">
    <property type="entry name" value="Zinc/RING finger domain, C3HC4 (zinc finger)"/>
    <property type="match status" value="1"/>
</dbReference>
<feature type="compositionally biased region" description="Polar residues" evidence="8">
    <location>
        <begin position="1117"/>
        <end position="1140"/>
    </location>
</feature>
<dbReference type="SMART" id="SM00249">
    <property type="entry name" value="PHD"/>
    <property type="match status" value="1"/>
</dbReference>
<dbReference type="InterPro" id="IPR044075">
    <property type="entry name" value="PRKCBP1_PHD"/>
</dbReference>
<keyword evidence="3" id="KW-0862">Zinc</keyword>
<dbReference type="Pfam" id="PF00439">
    <property type="entry name" value="Bromodomain"/>
    <property type="match status" value="1"/>
</dbReference>
<keyword evidence="2 6" id="KW-0863">Zinc-finger</keyword>
<dbReference type="CDD" id="cd15538">
    <property type="entry name" value="PHD_PRKCBP1"/>
    <property type="match status" value="1"/>
</dbReference>
<evidence type="ECO:0000259" key="9">
    <source>
        <dbReference type="PROSITE" id="PS50014"/>
    </source>
</evidence>
<dbReference type="InterPro" id="IPR013083">
    <property type="entry name" value="Znf_RING/FYVE/PHD"/>
</dbReference>
<feature type="compositionally biased region" description="Polar residues" evidence="8">
    <location>
        <begin position="874"/>
        <end position="885"/>
    </location>
</feature>
<feature type="compositionally biased region" description="Polar residues" evidence="8">
    <location>
        <begin position="749"/>
        <end position="770"/>
    </location>
</feature>
<evidence type="ECO:0000313" key="13">
    <source>
        <dbReference type="Proteomes" id="UP001652581"/>
    </source>
</evidence>
<evidence type="ECO:0000256" key="2">
    <source>
        <dbReference type="ARBA" id="ARBA00022771"/>
    </source>
</evidence>
<dbReference type="InterPro" id="IPR057053">
    <property type="entry name" value="MYND_ZMYND11_ZMYD8"/>
</dbReference>
<evidence type="ECO:0000259" key="11">
    <source>
        <dbReference type="PROSITE" id="PS50812"/>
    </source>
</evidence>
<dbReference type="PROSITE" id="PS50812">
    <property type="entry name" value="PWWP"/>
    <property type="match status" value="1"/>
</dbReference>
<dbReference type="InterPro" id="IPR000313">
    <property type="entry name" value="PWWP_dom"/>
</dbReference>
<protein>
    <submittedName>
        <fullName evidence="14">MYND-type zinc finger-containing chromatin reader ZMYND8 isoform X9</fullName>
    </submittedName>
</protein>
<dbReference type="Pfam" id="PF00628">
    <property type="entry name" value="PHD"/>
    <property type="match status" value="1"/>
</dbReference>
<dbReference type="Pfam" id="PF00855">
    <property type="entry name" value="PWWP"/>
    <property type="match status" value="1"/>
</dbReference>
<dbReference type="GeneID" id="102542847"/>
<feature type="compositionally biased region" description="Basic and acidic residues" evidence="8">
    <location>
        <begin position="719"/>
        <end position="739"/>
    </location>
</feature>
<dbReference type="Pfam" id="PF24324">
    <property type="entry name" value="MYND_ZMYND11_ZMYD8"/>
    <property type="match status" value="1"/>
</dbReference>
<feature type="region of interest" description="Disordered" evidence="8">
    <location>
        <begin position="1067"/>
        <end position="1187"/>
    </location>
</feature>
<reference evidence="14" key="1">
    <citation type="submission" date="2025-08" db="UniProtKB">
        <authorList>
            <consortium name="RefSeq"/>
        </authorList>
    </citation>
    <scope>IDENTIFICATION</scope>
</reference>
<feature type="compositionally biased region" description="Basic and acidic residues" evidence="8">
    <location>
        <begin position="1176"/>
        <end position="1187"/>
    </location>
</feature>
<dbReference type="InterPro" id="IPR037967">
    <property type="entry name" value="ZMYND8_Bromo_dom"/>
</dbReference>
<dbReference type="Gene3D" id="6.10.140.2220">
    <property type="match status" value="1"/>
</dbReference>
<feature type="compositionally biased region" description="Basic and acidic residues" evidence="8">
    <location>
        <begin position="606"/>
        <end position="631"/>
    </location>
</feature>
<feature type="region of interest" description="Disordered" evidence="8">
    <location>
        <begin position="582"/>
        <end position="900"/>
    </location>
</feature>
<feature type="compositionally biased region" description="Basic and acidic residues" evidence="8">
    <location>
        <begin position="1155"/>
        <end position="1166"/>
    </location>
</feature>
<feature type="domain" description="PWWP" evidence="11">
    <location>
        <begin position="277"/>
        <end position="327"/>
    </location>
</feature>
<gene>
    <name evidence="14" type="primary">ZMYND8</name>
</gene>